<evidence type="ECO:0000313" key="2">
    <source>
        <dbReference type="EnsemblMetazoa" id="CLYHEMP000690.1"/>
    </source>
</evidence>
<organism evidence="2 3">
    <name type="scientific">Clytia hemisphaerica</name>
    <dbReference type="NCBI Taxonomy" id="252671"/>
    <lineage>
        <taxon>Eukaryota</taxon>
        <taxon>Metazoa</taxon>
        <taxon>Cnidaria</taxon>
        <taxon>Hydrozoa</taxon>
        <taxon>Hydroidolina</taxon>
        <taxon>Leptothecata</taxon>
        <taxon>Obeliida</taxon>
        <taxon>Clytiidae</taxon>
        <taxon>Clytia</taxon>
    </lineage>
</organism>
<proteinExistence type="predicted"/>
<sequence>MGCLEGLKRRLVALWRRLLSTDNQHSHHSQIQVINIYQPGNNGKYPSQLTEEYVHESGFQNIATYVNKAPGKEPNFGRGPPNADGNDSEFNLSTELLSDAAGEEKELPEHLANFCLDVMDDSVSYQEPLHNHSREDKVKRIALDLQHSCDNLPIQSLPNQLEPSVKPKLSAKALSKLDENNRQNDHLNHKWGNSQRFSGIDTPLAINRSINSPTSIMTSPSVISFDSLSGSSGYASSTVNSEIVQPQRFLHLPKTTYQPQQGIPNNYFQSNSECMQEQNFKKLSGEEKEEIFPPIRTSLFPNEEADNHKMSEIADNLSPDEKKHQSIWQKLALKNRNNKAVKRYRESKKQMAEKIKELEKEVLLAKEHSKSLEREKTRESQKNNKQIKELETEATLATQSIEILLDLTCKSENEDEMFQKICQLVSSFLKNVKTNTFSENGMESILFQERIMPIIRKRYSNLAGRVATFFMIDHIVNNTN</sequence>
<accession>A0A7M5WI40</accession>
<evidence type="ECO:0008006" key="4">
    <source>
        <dbReference type="Google" id="ProtNLM"/>
    </source>
</evidence>
<dbReference type="CDD" id="cd14686">
    <property type="entry name" value="bZIP"/>
    <property type="match status" value="1"/>
</dbReference>
<protein>
    <recommendedName>
        <fullName evidence="4">BZIP domain-containing protein</fullName>
    </recommendedName>
</protein>
<dbReference type="Proteomes" id="UP000594262">
    <property type="component" value="Unplaced"/>
</dbReference>
<evidence type="ECO:0000256" key="1">
    <source>
        <dbReference type="SAM" id="MobiDB-lite"/>
    </source>
</evidence>
<dbReference type="AlphaFoldDB" id="A0A7M5WI40"/>
<feature type="region of interest" description="Disordered" evidence="1">
    <location>
        <begin position="368"/>
        <end position="387"/>
    </location>
</feature>
<keyword evidence="3" id="KW-1185">Reference proteome</keyword>
<reference evidence="2" key="1">
    <citation type="submission" date="2021-01" db="UniProtKB">
        <authorList>
            <consortium name="EnsemblMetazoa"/>
        </authorList>
    </citation>
    <scope>IDENTIFICATION</scope>
</reference>
<dbReference type="EnsemblMetazoa" id="CLYHEMT000690.1">
    <property type="protein sequence ID" value="CLYHEMP000690.1"/>
    <property type="gene ID" value="CLYHEMG000690"/>
</dbReference>
<evidence type="ECO:0000313" key="3">
    <source>
        <dbReference type="Proteomes" id="UP000594262"/>
    </source>
</evidence>
<name>A0A7M5WI40_9CNID</name>